<evidence type="ECO:0000313" key="3">
    <source>
        <dbReference type="Proteomes" id="UP001168146"/>
    </source>
</evidence>
<protein>
    <submittedName>
        <fullName evidence="2">Uncharacterized protein</fullName>
    </submittedName>
</protein>
<comment type="caution">
    <text evidence="2">The sequence shown here is derived from an EMBL/GenBank/DDBJ whole genome shotgun (WGS) entry which is preliminary data.</text>
</comment>
<name>A0AAN6F4F0_9PEZI</name>
<feature type="compositionally biased region" description="Polar residues" evidence="1">
    <location>
        <begin position="741"/>
        <end position="762"/>
    </location>
</feature>
<feature type="compositionally biased region" description="Polar residues" evidence="1">
    <location>
        <begin position="783"/>
        <end position="799"/>
    </location>
</feature>
<gene>
    <name evidence="2" type="ORF">LTR82_017344</name>
</gene>
<feature type="region of interest" description="Disordered" evidence="1">
    <location>
        <begin position="741"/>
        <end position="804"/>
    </location>
</feature>
<feature type="region of interest" description="Disordered" evidence="1">
    <location>
        <begin position="674"/>
        <end position="693"/>
    </location>
</feature>
<feature type="region of interest" description="Disordered" evidence="1">
    <location>
        <begin position="1"/>
        <end position="22"/>
    </location>
</feature>
<evidence type="ECO:0000256" key="1">
    <source>
        <dbReference type="SAM" id="MobiDB-lite"/>
    </source>
</evidence>
<organism evidence="2 3">
    <name type="scientific">Friedmanniomyces endolithicus</name>
    <dbReference type="NCBI Taxonomy" id="329885"/>
    <lineage>
        <taxon>Eukaryota</taxon>
        <taxon>Fungi</taxon>
        <taxon>Dikarya</taxon>
        <taxon>Ascomycota</taxon>
        <taxon>Pezizomycotina</taxon>
        <taxon>Dothideomycetes</taxon>
        <taxon>Dothideomycetidae</taxon>
        <taxon>Mycosphaerellales</taxon>
        <taxon>Teratosphaeriaceae</taxon>
        <taxon>Friedmanniomyces</taxon>
    </lineage>
</organism>
<reference evidence="2" key="1">
    <citation type="submission" date="2021-12" db="EMBL/GenBank/DDBJ databases">
        <title>Black yeast isolated from Biological Soil Crust.</title>
        <authorList>
            <person name="Kurbessoian T."/>
        </authorList>
    </citation>
    <scope>NUCLEOTIDE SEQUENCE</scope>
    <source>
        <strain evidence="2">CCFEE 5208</strain>
    </source>
</reference>
<accession>A0AAN6F4F0</accession>
<feature type="compositionally biased region" description="Basic and acidic residues" evidence="1">
    <location>
        <begin position="317"/>
        <end position="332"/>
    </location>
</feature>
<dbReference type="EMBL" id="JASUXU010000136">
    <property type="protein sequence ID" value="KAK0303980.1"/>
    <property type="molecule type" value="Genomic_DNA"/>
</dbReference>
<dbReference type="AlphaFoldDB" id="A0AAN6F4F0"/>
<feature type="region of interest" description="Disordered" evidence="1">
    <location>
        <begin position="290"/>
        <end position="347"/>
    </location>
</feature>
<sequence>MEPTPYYTAGSYDQEFTGDTNPSTNVQVSASTKSGVVGHDRTIDAASFSAMGYRYTHTNMAFSSYEDAPASNTSMHPSAHQSHITASESSYFGAARSGGDPLYYQPGFNHAPETLESSPYEIPQYNDSPYYQPQFFSHAPHAVSTQARAHHAHRPAPIYPANTTSTNQVPLISNLNMDVTTPTKASRRVKIVHTVEPDYDQVLSRYKIGYYAYGERSKLDAPITKCKLPRAYGKTEDLWRCGKKSCPVAKKYGFLNTTTKKSYSDKGSLTASSAQSAAVPALVAKSEGGRTASVQGSGFAAQKGSKRDLNNVSAQPQRERTTREAGFEDRDAKRRRHEFTEDPGEPEDVETDFFELQIEDEIPAGSQGVEGGLGLAGEDSYYALYPTNPNPSTTKHEDATAQTDAISVAGLSVQASTVQRHADRYIGGSVGLRCFGCDGGQYEGGQCEAWGRVSYGASRWCQLPTGPHLLVMDMGKFRGQFPLGQDAPPAYRSQNGDAGGNVHGYSLPLPSSYQHPYQYYYTPGAPCQTQQIVHRPMLPLNNAIQTQASGDLHSNQVPPTTSSGLAQFTTDERLKIVHTTEPDHGQVLKHYKLGHYTKTARNTRDAPMSKVKVPQAGGKITEVWRCAKSACSFCDLVAHGYTDLTEALAFAHGITGVVGLKKSYKEKGTTAVLTQQHSTSTNIHTPATNGHTPATNSHIRATNGNTPAMNGVLGHVANHTSYYDTMHNIASRGYFARPAGQSLQASRAPQMHATSSALNQVPQRSESMSAQSSATSTTAQRLAHSSTNTGQMTAETTAGNEDGLPQRTLAQHVPEQENVTTPIYVAETIAPHLLMLRP</sequence>
<evidence type="ECO:0000313" key="2">
    <source>
        <dbReference type="EMBL" id="KAK0303980.1"/>
    </source>
</evidence>
<dbReference type="Proteomes" id="UP001168146">
    <property type="component" value="Unassembled WGS sequence"/>
</dbReference>
<feature type="compositionally biased region" description="Low complexity" evidence="1">
    <location>
        <begin position="763"/>
        <end position="780"/>
    </location>
</feature>
<proteinExistence type="predicted"/>